<organism evidence="1 2">
    <name type="scientific">Mesoterricola sediminis</name>
    <dbReference type="NCBI Taxonomy" id="2927980"/>
    <lineage>
        <taxon>Bacteria</taxon>
        <taxon>Pseudomonadati</taxon>
        <taxon>Acidobacteriota</taxon>
        <taxon>Holophagae</taxon>
        <taxon>Holophagales</taxon>
        <taxon>Holophagaceae</taxon>
        <taxon>Mesoterricola</taxon>
    </lineage>
</organism>
<dbReference type="KEGG" id="msea:METESE_22030"/>
<dbReference type="Gene3D" id="1.25.40.10">
    <property type="entry name" value="Tetratricopeptide repeat domain"/>
    <property type="match status" value="1"/>
</dbReference>
<proteinExistence type="predicted"/>
<evidence type="ECO:0000313" key="2">
    <source>
        <dbReference type="Proteomes" id="UP001228113"/>
    </source>
</evidence>
<accession>A0AA48GX33</accession>
<keyword evidence="2" id="KW-1185">Reference proteome</keyword>
<evidence type="ECO:0008006" key="3">
    <source>
        <dbReference type="Google" id="ProtNLM"/>
    </source>
</evidence>
<evidence type="ECO:0000313" key="1">
    <source>
        <dbReference type="EMBL" id="BDU77245.1"/>
    </source>
</evidence>
<protein>
    <recommendedName>
        <fullName evidence="3">Sel1 repeat family protein</fullName>
    </recommendedName>
</protein>
<sequence>MLICPRRLLHVDLASIAMGLFCERSKMFRSGLMFLMISSISCSWGNGMVKDSGETHKMLKNSFGAASAMSAALSGDVSAARILCSGDNEYWVEIAAENGDQIETHNMGVLLSNGPEIKQLARSLFWFYRAKDLGLIIYPNNIPRLENKLELALGTGYAKRFNYHKDMPLADLEVSAMLGDAESARALFELNKSDKALKYRWARIGAQNGSLECMFEYGLLLQDKHFEPDILRGTYWIRRSAVKHYQKACEFLNASSDISEGMVNFKR</sequence>
<dbReference type="EMBL" id="AP027081">
    <property type="protein sequence ID" value="BDU77245.1"/>
    <property type="molecule type" value="Genomic_DNA"/>
</dbReference>
<reference evidence="1" key="1">
    <citation type="journal article" date="2023" name="Int. J. Syst. Evol. Microbiol.">
        <title>Mesoterricola silvestris gen. nov., sp. nov., Mesoterricola sediminis sp. nov., Geothrix oryzae sp. nov., Geothrix edaphica sp. nov., Geothrix rubra sp. nov., and Geothrix limicola sp. nov., six novel members of Acidobacteriota isolated from soils.</title>
        <authorList>
            <person name="Itoh H."/>
            <person name="Sugisawa Y."/>
            <person name="Mise K."/>
            <person name="Xu Z."/>
            <person name="Kuniyasu M."/>
            <person name="Ushijima N."/>
            <person name="Kawano K."/>
            <person name="Kobayashi E."/>
            <person name="Shiratori Y."/>
            <person name="Masuda Y."/>
            <person name="Senoo K."/>
        </authorList>
    </citation>
    <scope>NUCLEOTIDE SEQUENCE</scope>
    <source>
        <strain evidence="1">W786</strain>
    </source>
</reference>
<name>A0AA48GX33_9BACT</name>
<dbReference type="Proteomes" id="UP001228113">
    <property type="component" value="Chromosome"/>
</dbReference>
<dbReference type="AlphaFoldDB" id="A0AA48GX33"/>
<gene>
    <name evidence="1" type="ORF">METESE_22030</name>
</gene>
<dbReference type="InterPro" id="IPR011990">
    <property type="entry name" value="TPR-like_helical_dom_sf"/>
</dbReference>